<keyword evidence="4" id="KW-1185">Reference proteome</keyword>
<dbReference type="InterPro" id="IPR053168">
    <property type="entry name" value="Glutamic_endopeptidase"/>
</dbReference>
<feature type="chain" id="PRO_5042283066" description="Neprosin PEP catalytic domain-containing protein" evidence="1">
    <location>
        <begin position="26"/>
        <end position="409"/>
    </location>
</feature>
<dbReference type="PROSITE" id="PS52045">
    <property type="entry name" value="NEPROSIN_PEP_CD"/>
    <property type="match status" value="1"/>
</dbReference>
<dbReference type="Pfam" id="PF14365">
    <property type="entry name" value="Neprosin_AP"/>
    <property type="match status" value="1"/>
</dbReference>
<keyword evidence="1" id="KW-0732">Signal</keyword>
<reference evidence="3" key="1">
    <citation type="submission" date="2022-04" db="EMBL/GenBank/DDBJ databases">
        <title>A functionally conserved STORR gene fusion in Papaver species that diverged 16.8 million years ago.</title>
        <authorList>
            <person name="Catania T."/>
        </authorList>
    </citation>
    <scope>NUCLEOTIDE SEQUENCE</scope>
    <source>
        <strain evidence="3">S-188037</strain>
    </source>
</reference>
<proteinExistence type="predicted"/>
<evidence type="ECO:0000313" key="4">
    <source>
        <dbReference type="Proteomes" id="UP001202328"/>
    </source>
</evidence>
<evidence type="ECO:0000259" key="2">
    <source>
        <dbReference type="PROSITE" id="PS52045"/>
    </source>
</evidence>
<feature type="domain" description="Neprosin PEP catalytic" evidence="2">
    <location>
        <begin position="158"/>
        <end position="409"/>
    </location>
</feature>
<dbReference type="PANTHER" id="PTHR31589:SF233">
    <property type="entry name" value="PROTEIN, PUTATIVE (DUF239)-RELATED"/>
    <property type="match status" value="1"/>
</dbReference>
<accession>A0AAD4SRJ7</accession>
<feature type="signal peptide" evidence="1">
    <location>
        <begin position="1"/>
        <end position="25"/>
    </location>
</feature>
<gene>
    <name evidence="3" type="ORF">MKW98_027319</name>
</gene>
<comment type="caution">
    <text evidence="3">The sequence shown here is derived from an EMBL/GenBank/DDBJ whole genome shotgun (WGS) entry which is preliminary data.</text>
</comment>
<dbReference type="Gene3D" id="3.90.1320.10">
    <property type="entry name" value="Outer-capsid protein sigma 3, large lobe"/>
    <property type="match status" value="1"/>
</dbReference>
<dbReference type="Proteomes" id="UP001202328">
    <property type="component" value="Unassembled WGS sequence"/>
</dbReference>
<evidence type="ECO:0000313" key="3">
    <source>
        <dbReference type="EMBL" id="KAI3917400.1"/>
    </source>
</evidence>
<organism evidence="3 4">
    <name type="scientific">Papaver atlanticum</name>
    <dbReference type="NCBI Taxonomy" id="357466"/>
    <lineage>
        <taxon>Eukaryota</taxon>
        <taxon>Viridiplantae</taxon>
        <taxon>Streptophyta</taxon>
        <taxon>Embryophyta</taxon>
        <taxon>Tracheophyta</taxon>
        <taxon>Spermatophyta</taxon>
        <taxon>Magnoliopsida</taxon>
        <taxon>Ranunculales</taxon>
        <taxon>Papaveraceae</taxon>
        <taxon>Papaveroideae</taxon>
        <taxon>Papaver</taxon>
    </lineage>
</organism>
<sequence length="409" mass="45942">MEYSNVNLIVFLILILFILINETQSVYGEKANILKREKEDLELEKQLKILNKKPIKTMVTNFGDIVDCIDIYKQPAFDHPLLKDHKIQMAPSSIPEELTNKNISSSIFRSSNMGHRFRHDKCPPGTVPIRRTKKQDLINARNLLHKATPIGPYAYTLSPMDNRVVSIVEFSETKAFFGATAEISAHGLELDNNQFSTAQVWIKNGPDEEINSIEFGWMVYPALFGDSRSRLFGYWTADNHKQTGCFNVLCSGFVQVHSEVFLGALLESLSIYGKDSRILPVKVSRDPQTGNWWLITTKIIGYWPKEIFTHLTNNASILRYGGIAGAKPQTPAPPMGNGYLPQLKDYNKTAFMAEMKYVNEKGQSVNLNPYGIQTKKDATLDCYNILFAGNIGGDWEITMAFGGPGGMCP</sequence>
<dbReference type="InterPro" id="IPR025521">
    <property type="entry name" value="Neprosin_propep"/>
</dbReference>
<dbReference type="Pfam" id="PF03080">
    <property type="entry name" value="Neprosin"/>
    <property type="match status" value="1"/>
</dbReference>
<dbReference type="AlphaFoldDB" id="A0AAD4SRJ7"/>
<dbReference type="PANTHER" id="PTHR31589">
    <property type="entry name" value="PROTEIN, PUTATIVE (DUF239)-RELATED-RELATED"/>
    <property type="match status" value="1"/>
</dbReference>
<dbReference type="EMBL" id="JAJJMB010008995">
    <property type="protein sequence ID" value="KAI3917400.1"/>
    <property type="molecule type" value="Genomic_DNA"/>
</dbReference>
<evidence type="ECO:0000256" key="1">
    <source>
        <dbReference type="SAM" id="SignalP"/>
    </source>
</evidence>
<name>A0AAD4SRJ7_9MAGN</name>
<dbReference type="InterPro" id="IPR004314">
    <property type="entry name" value="Neprosin"/>
</dbReference>
<protein>
    <recommendedName>
        <fullName evidence="2">Neprosin PEP catalytic domain-containing protein</fullName>
    </recommendedName>
</protein>